<keyword evidence="2" id="KW-0720">Serine protease</keyword>
<evidence type="ECO:0000313" key="5">
    <source>
        <dbReference type="Proteomes" id="UP000095287"/>
    </source>
</evidence>
<dbReference type="AlphaFoldDB" id="A0A1I7Y5P6"/>
<dbReference type="Pfam" id="PF00089">
    <property type="entry name" value="Trypsin"/>
    <property type="match status" value="1"/>
</dbReference>
<dbReference type="PROSITE" id="PS50240">
    <property type="entry name" value="TRYPSIN_DOM"/>
    <property type="match status" value="1"/>
</dbReference>
<dbReference type="InterPro" id="IPR018114">
    <property type="entry name" value="TRYPSIN_HIS"/>
</dbReference>
<evidence type="ECO:0000313" key="6">
    <source>
        <dbReference type="WBParaSite" id="L893_g12999.t1"/>
    </source>
</evidence>
<feature type="domain" description="Peptidase S1" evidence="4">
    <location>
        <begin position="29"/>
        <end position="264"/>
    </location>
</feature>
<keyword evidence="2" id="KW-0645">Protease</keyword>
<dbReference type="InterPro" id="IPR051333">
    <property type="entry name" value="CLIP_Serine_Protease"/>
</dbReference>
<proteinExistence type="predicted"/>
<dbReference type="GO" id="GO:0004252">
    <property type="term" value="F:serine-type endopeptidase activity"/>
    <property type="evidence" value="ECO:0007669"/>
    <property type="project" value="InterPro"/>
</dbReference>
<keyword evidence="3" id="KW-0732">Signal</keyword>
<evidence type="ECO:0000256" key="2">
    <source>
        <dbReference type="RuleBase" id="RU363034"/>
    </source>
</evidence>
<sequence>MKTFLLLAIGLAAAAAYPPFYDDPRVFKIIGGMPAKKAQFPFLVYVRTQKTSNGKDSFQCGGSLLNERFVLTAAHCLDDYRSGEVMVGSTTLDGPGQWSPIKKVMKHSEYIGAPQHYHDIAILEIDPVRINDQVKPVRIVKDDSALIKTPKATAIGFGTYNGKFFTSTYLRHTNVRLFSASECKQKKGDYINESQLCAGDMGKGTGSGDSGGPLLVSTKDGLVQIGITSHGSASYLDMMYHQHKHPDVYVRVSKYCDWIAKTTNGVVKCK</sequence>
<dbReference type="InterPro" id="IPR001254">
    <property type="entry name" value="Trypsin_dom"/>
</dbReference>
<dbReference type="PANTHER" id="PTHR24260:SF147">
    <property type="entry name" value="EG:BACR7A4.3 PROTEIN-RELATED"/>
    <property type="match status" value="1"/>
</dbReference>
<feature type="chain" id="PRO_5009311768" evidence="3">
    <location>
        <begin position="17"/>
        <end position="270"/>
    </location>
</feature>
<evidence type="ECO:0000256" key="1">
    <source>
        <dbReference type="ARBA" id="ARBA00023157"/>
    </source>
</evidence>
<feature type="signal peptide" evidence="3">
    <location>
        <begin position="1"/>
        <end position="16"/>
    </location>
</feature>
<dbReference type="WBParaSite" id="L893_g12999.t1">
    <property type="protein sequence ID" value="L893_g12999.t1"/>
    <property type="gene ID" value="L893_g12999"/>
</dbReference>
<dbReference type="Proteomes" id="UP000095287">
    <property type="component" value="Unplaced"/>
</dbReference>
<dbReference type="InterPro" id="IPR001314">
    <property type="entry name" value="Peptidase_S1A"/>
</dbReference>
<dbReference type="SUPFAM" id="SSF50494">
    <property type="entry name" value="Trypsin-like serine proteases"/>
    <property type="match status" value="1"/>
</dbReference>
<dbReference type="PROSITE" id="PS00135">
    <property type="entry name" value="TRYPSIN_SER"/>
    <property type="match status" value="1"/>
</dbReference>
<dbReference type="PANTHER" id="PTHR24260">
    <property type="match status" value="1"/>
</dbReference>
<dbReference type="SMART" id="SM00020">
    <property type="entry name" value="Tryp_SPc"/>
    <property type="match status" value="1"/>
</dbReference>
<dbReference type="InterPro" id="IPR009003">
    <property type="entry name" value="Peptidase_S1_PA"/>
</dbReference>
<dbReference type="Gene3D" id="2.40.10.10">
    <property type="entry name" value="Trypsin-like serine proteases"/>
    <property type="match status" value="1"/>
</dbReference>
<organism evidence="5 6">
    <name type="scientific">Steinernema glaseri</name>
    <dbReference type="NCBI Taxonomy" id="37863"/>
    <lineage>
        <taxon>Eukaryota</taxon>
        <taxon>Metazoa</taxon>
        <taxon>Ecdysozoa</taxon>
        <taxon>Nematoda</taxon>
        <taxon>Chromadorea</taxon>
        <taxon>Rhabditida</taxon>
        <taxon>Tylenchina</taxon>
        <taxon>Panagrolaimomorpha</taxon>
        <taxon>Strongyloidoidea</taxon>
        <taxon>Steinernematidae</taxon>
        <taxon>Steinernema</taxon>
    </lineage>
</organism>
<keyword evidence="2" id="KW-0378">Hydrolase</keyword>
<dbReference type="PROSITE" id="PS00134">
    <property type="entry name" value="TRYPSIN_HIS"/>
    <property type="match status" value="1"/>
</dbReference>
<keyword evidence="1" id="KW-1015">Disulfide bond</keyword>
<reference evidence="6" key="1">
    <citation type="submission" date="2016-11" db="UniProtKB">
        <authorList>
            <consortium name="WormBaseParasite"/>
        </authorList>
    </citation>
    <scope>IDENTIFICATION</scope>
</reference>
<dbReference type="GO" id="GO:0006508">
    <property type="term" value="P:proteolysis"/>
    <property type="evidence" value="ECO:0007669"/>
    <property type="project" value="UniProtKB-KW"/>
</dbReference>
<accession>A0A1I7Y5P6</accession>
<evidence type="ECO:0000256" key="3">
    <source>
        <dbReference type="SAM" id="SignalP"/>
    </source>
</evidence>
<name>A0A1I7Y5P6_9BILA</name>
<keyword evidence="5" id="KW-1185">Reference proteome</keyword>
<dbReference type="InterPro" id="IPR033116">
    <property type="entry name" value="TRYPSIN_SER"/>
</dbReference>
<dbReference type="InterPro" id="IPR043504">
    <property type="entry name" value="Peptidase_S1_PA_chymotrypsin"/>
</dbReference>
<dbReference type="PRINTS" id="PR00722">
    <property type="entry name" value="CHYMOTRYPSIN"/>
</dbReference>
<evidence type="ECO:0000259" key="4">
    <source>
        <dbReference type="PROSITE" id="PS50240"/>
    </source>
</evidence>
<protein>
    <submittedName>
        <fullName evidence="6">Peptidase S1 domain-containing protein</fullName>
    </submittedName>
</protein>
<dbReference type="CDD" id="cd00190">
    <property type="entry name" value="Tryp_SPc"/>
    <property type="match status" value="1"/>
</dbReference>